<dbReference type="RefSeq" id="WP_319155674.1">
    <property type="nucleotide sequence ID" value="NZ_CP138359.1"/>
</dbReference>
<dbReference type="EMBL" id="CP138359">
    <property type="protein sequence ID" value="WPF81315.1"/>
    <property type="molecule type" value="Genomic_DNA"/>
</dbReference>
<sequence length="324" mass="35270">MTVLIDAPLWPAHGTLWSHLVSDLSLDELHDFAARAGIARRAFDLDHYDVPEARFAELVALGAVPTDRRELVRRLTTAGLRVAGHARGAAKRAALQARWDALLPGTPTVGSELLDRWYEAHRTYHGPAHLTHVLDSLVVLDPDRTAPRAVALALWFHDAVHDGRAGDDEAASAALAGETLGALDATSSAVGTEEAQSPEVATQVERTATRVERTEVAEVQRLVLLTTHHDPAPGDHAGALVCDADLAILGSAPDRYTRYTEQVRREYAHVPDELFAPARAEVLERLLDAGPFFRTPVGAERWEAAARRNVSDEILRLRGHGTGR</sequence>
<dbReference type="Proteomes" id="UP001304340">
    <property type="component" value="Chromosome"/>
</dbReference>
<accession>A0AAF0Z2P6</accession>
<protein>
    <submittedName>
        <fullName evidence="2">DUF4031 domain-containing protein</fullName>
    </submittedName>
</protein>
<keyword evidence="3" id="KW-1185">Reference proteome</keyword>
<feature type="domain" description="DUF4031" evidence="1">
    <location>
        <begin position="3"/>
        <end position="77"/>
    </location>
</feature>
<dbReference type="AlphaFoldDB" id="A0AAF0Z2P6"/>
<dbReference type="PANTHER" id="PTHR21174:SF0">
    <property type="entry name" value="HD PHOSPHOHYDROLASE FAMILY PROTEIN-RELATED"/>
    <property type="match status" value="1"/>
</dbReference>
<dbReference type="PANTHER" id="PTHR21174">
    <property type="match status" value="1"/>
</dbReference>
<dbReference type="InterPro" id="IPR025109">
    <property type="entry name" value="DUF4031"/>
</dbReference>
<evidence type="ECO:0000313" key="2">
    <source>
        <dbReference type="EMBL" id="WPF81315.1"/>
    </source>
</evidence>
<dbReference type="InterPro" id="IPR009218">
    <property type="entry name" value="HD_phosphohydro"/>
</dbReference>
<gene>
    <name evidence="2" type="ORF">SANBI_002604</name>
</gene>
<name>A0AAF0Z2P6_9MICO</name>
<proteinExistence type="predicted"/>
<evidence type="ECO:0000313" key="3">
    <source>
        <dbReference type="Proteomes" id="UP001304340"/>
    </source>
</evidence>
<evidence type="ECO:0000259" key="1">
    <source>
        <dbReference type="Pfam" id="PF13223"/>
    </source>
</evidence>
<reference evidence="3" key="1">
    <citation type="submission" date="2023-11" db="EMBL/GenBank/DDBJ databases">
        <authorList>
            <person name="Helweg L.P."/>
            <person name="Kiel A."/>
            <person name="Hitz F."/>
            <person name="Ruckert-Reed C."/>
            <person name="Busche T."/>
            <person name="Kaltschmidt B."/>
            <person name="Kaltschmidt C."/>
        </authorList>
    </citation>
    <scope>NUCLEOTIDE SEQUENCE [LARGE SCALE GENOMIC DNA]</scope>
    <source>
        <strain evidence="3">4.1</strain>
    </source>
</reference>
<organism evidence="2 3">
    <name type="scientific">Sanguibacter biliveldensis</name>
    <dbReference type="NCBI Taxonomy" id="3030830"/>
    <lineage>
        <taxon>Bacteria</taxon>
        <taxon>Bacillati</taxon>
        <taxon>Actinomycetota</taxon>
        <taxon>Actinomycetes</taxon>
        <taxon>Micrococcales</taxon>
        <taxon>Sanguibacteraceae</taxon>
        <taxon>Sanguibacter</taxon>
    </lineage>
</organism>
<dbReference type="KEGG" id="sbil:SANBI_002604"/>
<dbReference type="SUPFAM" id="SSF109604">
    <property type="entry name" value="HD-domain/PDEase-like"/>
    <property type="match status" value="1"/>
</dbReference>
<dbReference type="Pfam" id="PF13223">
    <property type="entry name" value="DUF4031"/>
    <property type="match status" value="1"/>
</dbReference>